<dbReference type="Pfam" id="PF01381">
    <property type="entry name" value="HTH_3"/>
    <property type="match status" value="1"/>
</dbReference>
<dbReference type="EMBL" id="CP062230">
    <property type="protein sequence ID" value="UVC19388.1"/>
    <property type="molecule type" value="Genomic_DNA"/>
</dbReference>
<proteinExistence type="predicted"/>
<evidence type="ECO:0000259" key="1">
    <source>
        <dbReference type="PROSITE" id="PS50943"/>
    </source>
</evidence>
<organism evidence="2 3">
    <name type="scientific">Mesorhizobium onobrychidis</name>
    <dbReference type="NCBI Taxonomy" id="2775404"/>
    <lineage>
        <taxon>Bacteria</taxon>
        <taxon>Pseudomonadati</taxon>
        <taxon>Pseudomonadota</taxon>
        <taxon>Alphaproteobacteria</taxon>
        <taxon>Hyphomicrobiales</taxon>
        <taxon>Phyllobacteriaceae</taxon>
        <taxon>Mesorhizobium</taxon>
    </lineage>
</organism>
<reference evidence="2" key="1">
    <citation type="submission" date="2020-09" db="EMBL/GenBank/DDBJ databases">
        <title>Rhizobia associated with sainfoin plants.</title>
        <authorList>
            <person name="Asharfi S."/>
            <person name="Kuzmanovic N."/>
            <person name="Bunk B."/>
            <person name="Sproeer C."/>
            <person name="Becker M."/>
            <person name="Thuenen T."/>
        </authorList>
    </citation>
    <scope>NUCLEOTIDE SEQUENCE</scope>
    <source>
        <strain evidence="2">OM4</strain>
        <plasmid evidence="2">pOM4</plasmid>
    </source>
</reference>
<sequence>MDAYKDKMELVETTDPEIDKAVFRRPGFEGIKTLGEIDKRIATFIRKAREDKDLTRAELAPLLGLSMQVYGRYERAFSKMHVTRMIHLCEILGFMPMEMLFSAAPHLWGRTPEEARDTVELAQQVVSLPHGTKRDLLALVKKMVALERAADGAAAETQRGEEGRL</sequence>
<dbReference type="InterPro" id="IPR010982">
    <property type="entry name" value="Lambda_DNA-bd_dom_sf"/>
</dbReference>
<protein>
    <submittedName>
        <fullName evidence="2">Helix-turn-helix transcriptional regulator</fullName>
    </submittedName>
</protein>
<keyword evidence="3" id="KW-1185">Reference proteome</keyword>
<dbReference type="Gene3D" id="1.10.260.40">
    <property type="entry name" value="lambda repressor-like DNA-binding domains"/>
    <property type="match status" value="1"/>
</dbReference>
<accession>A0ABY5R759</accession>
<name>A0ABY5R759_9HYPH</name>
<evidence type="ECO:0000313" key="2">
    <source>
        <dbReference type="EMBL" id="UVC19388.1"/>
    </source>
</evidence>
<gene>
    <name evidence="2" type="ORF">IHQ72_35595</name>
</gene>
<keyword evidence="2" id="KW-0614">Plasmid</keyword>
<dbReference type="SUPFAM" id="SSF47413">
    <property type="entry name" value="lambda repressor-like DNA-binding domains"/>
    <property type="match status" value="1"/>
</dbReference>
<dbReference type="CDD" id="cd00093">
    <property type="entry name" value="HTH_XRE"/>
    <property type="match status" value="1"/>
</dbReference>
<evidence type="ECO:0000313" key="3">
    <source>
        <dbReference type="Proteomes" id="UP001058098"/>
    </source>
</evidence>
<feature type="domain" description="HTH cro/C1-type" evidence="1">
    <location>
        <begin position="45"/>
        <end position="100"/>
    </location>
</feature>
<dbReference type="PROSITE" id="PS50943">
    <property type="entry name" value="HTH_CROC1"/>
    <property type="match status" value="1"/>
</dbReference>
<geneLocation type="plasmid" evidence="2 3">
    <name>pOM4</name>
</geneLocation>
<dbReference type="Proteomes" id="UP001058098">
    <property type="component" value="Plasmid pOM4"/>
</dbReference>
<dbReference type="InterPro" id="IPR001387">
    <property type="entry name" value="Cro/C1-type_HTH"/>
</dbReference>
<dbReference type="SMART" id="SM00530">
    <property type="entry name" value="HTH_XRE"/>
    <property type="match status" value="1"/>
</dbReference>
<dbReference type="RefSeq" id="WP_258124256.1">
    <property type="nucleotide sequence ID" value="NZ_CP062230.1"/>
</dbReference>